<evidence type="ECO:0000313" key="1">
    <source>
        <dbReference type="EMBL" id="KAF6719969.1"/>
    </source>
</evidence>
<comment type="caution">
    <text evidence="1">The sequence shown here is derived from an EMBL/GenBank/DDBJ whole genome shotgun (WGS) entry which is preliminary data.</text>
</comment>
<organism evidence="1 2">
    <name type="scientific">Oryzias melastigma</name>
    <name type="common">Marine medaka</name>
    <dbReference type="NCBI Taxonomy" id="30732"/>
    <lineage>
        <taxon>Eukaryota</taxon>
        <taxon>Metazoa</taxon>
        <taxon>Chordata</taxon>
        <taxon>Craniata</taxon>
        <taxon>Vertebrata</taxon>
        <taxon>Euteleostomi</taxon>
        <taxon>Actinopterygii</taxon>
        <taxon>Neopterygii</taxon>
        <taxon>Teleostei</taxon>
        <taxon>Neoteleostei</taxon>
        <taxon>Acanthomorphata</taxon>
        <taxon>Ovalentaria</taxon>
        <taxon>Atherinomorphae</taxon>
        <taxon>Beloniformes</taxon>
        <taxon>Adrianichthyidae</taxon>
        <taxon>Oryziinae</taxon>
        <taxon>Oryzias</taxon>
    </lineage>
</organism>
<sequence length="106" mass="12205">MSLEGAERQELNGWSGSALRHEAELQSELDRTAERRKEVFRKVRNLLDLGRFRSEIGRTAVPRHACTGILSTLEVNLKPFFSFMRVSSVWIMTYELWKSSSLNSDS</sequence>
<proteinExistence type="predicted"/>
<protein>
    <submittedName>
        <fullName evidence="1">Uncharacterized protein</fullName>
    </submittedName>
</protein>
<reference evidence="1" key="1">
    <citation type="journal article" name="BMC Genomics">
        <title>Long-read sequencing and de novo genome assembly of marine medaka (Oryzias melastigma).</title>
        <authorList>
            <person name="Liang P."/>
            <person name="Saqib H.S.A."/>
            <person name="Ni X."/>
            <person name="Shen Y."/>
        </authorList>
    </citation>
    <scope>NUCLEOTIDE SEQUENCE</scope>
    <source>
        <strain evidence="1">Bigg-433</strain>
    </source>
</reference>
<dbReference type="AlphaFoldDB" id="A0A834F3M1"/>
<dbReference type="EMBL" id="WKFB01000540">
    <property type="protein sequence ID" value="KAF6719969.1"/>
    <property type="molecule type" value="Genomic_DNA"/>
</dbReference>
<name>A0A834F3M1_ORYME</name>
<accession>A0A834F3M1</accession>
<evidence type="ECO:0000313" key="2">
    <source>
        <dbReference type="Proteomes" id="UP000646548"/>
    </source>
</evidence>
<gene>
    <name evidence="1" type="ORF">FQA47_011015</name>
</gene>
<dbReference type="Proteomes" id="UP000646548">
    <property type="component" value="Unassembled WGS sequence"/>
</dbReference>